<organism evidence="4 5">
    <name type="scientific">Pontibacter mucosus</name>
    <dbReference type="NCBI Taxonomy" id="1649266"/>
    <lineage>
        <taxon>Bacteria</taxon>
        <taxon>Pseudomonadati</taxon>
        <taxon>Bacteroidota</taxon>
        <taxon>Cytophagia</taxon>
        <taxon>Cytophagales</taxon>
        <taxon>Hymenobacteraceae</taxon>
        <taxon>Pontibacter</taxon>
    </lineage>
</organism>
<dbReference type="GO" id="GO:1901135">
    <property type="term" value="P:carbohydrate derivative metabolic process"/>
    <property type="evidence" value="ECO:0007669"/>
    <property type="project" value="InterPro"/>
</dbReference>
<dbReference type="EMBL" id="QBKI01000001">
    <property type="protein sequence ID" value="PTX22590.1"/>
    <property type="molecule type" value="Genomic_DNA"/>
</dbReference>
<sequence length="331" mass="36559">MKELIENFAQQLRQAMQAGESETVNLAGPRYSNVVMAGMGGSGICGNLAKTYVANKLTVPVLVQKCHSLPAFVGSKSLVIATSFSGNTEETLSMVRQAMEAEATVSFVSSGGEMLRIAQANNVPHLTLPADAGPPRACMGFMLVQQLYLLHYAGLLDDAFKTELRQSIDLLEEQAGSIKVQASALASSLHARLPILYADETFMPVAMRFQQQLNTNAKQLAHVNALPELCHNEVETWQNPSELNERLAVLYIKTGYDHPRSRLRMELVREALERKGQQVLEVEAIGATMLEQMFYLVHLFDWVSLYLAGLNKVDPGDTETINHLKRELSKV</sequence>
<accession>A0A2T5YTE6</accession>
<evidence type="ECO:0000259" key="3">
    <source>
        <dbReference type="PROSITE" id="PS51464"/>
    </source>
</evidence>
<evidence type="ECO:0000313" key="4">
    <source>
        <dbReference type="EMBL" id="PTX22590.1"/>
    </source>
</evidence>
<dbReference type="InterPro" id="IPR046348">
    <property type="entry name" value="SIS_dom_sf"/>
</dbReference>
<dbReference type="PROSITE" id="PS51464">
    <property type="entry name" value="SIS"/>
    <property type="match status" value="1"/>
</dbReference>
<feature type="domain" description="SIS" evidence="3">
    <location>
        <begin position="20"/>
        <end position="160"/>
    </location>
</feature>
<dbReference type="Proteomes" id="UP000244225">
    <property type="component" value="Unassembled WGS sequence"/>
</dbReference>
<dbReference type="GO" id="GO:0004476">
    <property type="term" value="F:mannose-6-phosphate isomerase activity"/>
    <property type="evidence" value="ECO:0007669"/>
    <property type="project" value="InterPro"/>
</dbReference>
<dbReference type="NCBIfam" id="NF006423">
    <property type="entry name" value="PRK08674.1-2"/>
    <property type="match status" value="1"/>
</dbReference>
<evidence type="ECO:0000256" key="1">
    <source>
        <dbReference type="ARBA" id="ARBA00010523"/>
    </source>
</evidence>
<dbReference type="GO" id="GO:0005975">
    <property type="term" value="P:carbohydrate metabolic process"/>
    <property type="evidence" value="ECO:0007669"/>
    <property type="project" value="InterPro"/>
</dbReference>
<dbReference type="CDD" id="cd05017">
    <property type="entry name" value="SIS_PGI_PMI_1"/>
    <property type="match status" value="1"/>
</dbReference>
<dbReference type="InterPro" id="IPR035484">
    <property type="entry name" value="SIS_PGI/PMI_1"/>
</dbReference>
<dbReference type="NCBIfam" id="TIGR02128">
    <property type="entry name" value="G6PI_arch"/>
    <property type="match status" value="1"/>
</dbReference>
<dbReference type="OrthoDB" id="9771734at2"/>
<keyword evidence="5" id="KW-1185">Reference proteome</keyword>
<protein>
    <submittedName>
        <fullName evidence="4">Bifunctional phosphoglucose/phosphomannose isomerase</fullName>
    </submittedName>
</protein>
<dbReference type="Pfam" id="PF10432">
    <property type="entry name" value="bact-PGI_C"/>
    <property type="match status" value="1"/>
</dbReference>
<dbReference type="GO" id="GO:0004347">
    <property type="term" value="F:glucose-6-phosphate isomerase activity"/>
    <property type="evidence" value="ECO:0007669"/>
    <property type="project" value="InterPro"/>
</dbReference>
<dbReference type="InterPro" id="IPR019490">
    <property type="entry name" value="Glu6P/Mann6P_isomerase_C"/>
</dbReference>
<evidence type="ECO:0000313" key="5">
    <source>
        <dbReference type="Proteomes" id="UP000244225"/>
    </source>
</evidence>
<evidence type="ECO:0000256" key="2">
    <source>
        <dbReference type="ARBA" id="ARBA00023235"/>
    </source>
</evidence>
<dbReference type="GO" id="GO:0097367">
    <property type="term" value="F:carbohydrate derivative binding"/>
    <property type="evidence" value="ECO:0007669"/>
    <property type="project" value="InterPro"/>
</dbReference>
<dbReference type="AlphaFoldDB" id="A0A2T5YTE6"/>
<name>A0A2T5YTE6_9BACT</name>
<dbReference type="InterPro" id="IPR001347">
    <property type="entry name" value="SIS_dom"/>
</dbReference>
<dbReference type="Gene3D" id="3.40.50.10490">
    <property type="entry name" value="Glucose-6-phosphate isomerase like protein, domain 1"/>
    <property type="match status" value="2"/>
</dbReference>
<dbReference type="RefSeq" id="WP_108210139.1">
    <property type="nucleotide sequence ID" value="NZ_QBKI01000001.1"/>
</dbReference>
<comment type="caution">
    <text evidence="4">The sequence shown here is derived from an EMBL/GenBank/DDBJ whole genome shotgun (WGS) entry which is preliminary data.</text>
</comment>
<keyword evidence="2 4" id="KW-0413">Isomerase</keyword>
<reference evidence="4 5" key="1">
    <citation type="submission" date="2018-04" db="EMBL/GenBank/DDBJ databases">
        <title>Genomic Encyclopedia of Archaeal and Bacterial Type Strains, Phase II (KMG-II): from individual species to whole genera.</title>
        <authorList>
            <person name="Goeker M."/>
        </authorList>
    </citation>
    <scope>NUCLEOTIDE SEQUENCE [LARGE SCALE GENOMIC DNA]</scope>
    <source>
        <strain evidence="4 5">DSM 100162</strain>
    </source>
</reference>
<proteinExistence type="inferred from homology"/>
<dbReference type="CDD" id="cd05637">
    <property type="entry name" value="SIS_PGI_PMI_2"/>
    <property type="match status" value="1"/>
</dbReference>
<gene>
    <name evidence="4" type="ORF">C8N40_101416</name>
</gene>
<comment type="similarity">
    <text evidence="1">Belongs to the PGI/PMI family.</text>
</comment>
<dbReference type="SUPFAM" id="SSF53697">
    <property type="entry name" value="SIS domain"/>
    <property type="match status" value="1"/>
</dbReference>